<accession>E5AFC3</accession>
<keyword evidence="2" id="KW-1185">Reference proteome</keyword>
<dbReference type="EMBL" id="FP929139">
    <property type="protein sequence ID" value="CBY01912.1"/>
    <property type="molecule type" value="Genomic_DNA"/>
</dbReference>
<evidence type="ECO:0000313" key="2">
    <source>
        <dbReference type="Proteomes" id="UP000002668"/>
    </source>
</evidence>
<reference evidence="2" key="1">
    <citation type="journal article" date="2011" name="Nat. Commun.">
        <title>Effector diversification within compartments of the Leptosphaeria maculans genome affected by Repeat-Induced Point mutations.</title>
        <authorList>
            <person name="Rouxel T."/>
            <person name="Grandaubert J."/>
            <person name="Hane J.K."/>
            <person name="Hoede C."/>
            <person name="van de Wouw A.P."/>
            <person name="Couloux A."/>
            <person name="Dominguez V."/>
            <person name="Anthouard V."/>
            <person name="Bally P."/>
            <person name="Bourras S."/>
            <person name="Cozijnsen A.J."/>
            <person name="Ciuffetti L.M."/>
            <person name="Degrave A."/>
            <person name="Dilmaghani A."/>
            <person name="Duret L."/>
            <person name="Fudal I."/>
            <person name="Goodwin S.B."/>
            <person name="Gout L."/>
            <person name="Glaser N."/>
            <person name="Linglin J."/>
            <person name="Kema G.H.J."/>
            <person name="Lapalu N."/>
            <person name="Lawrence C.B."/>
            <person name="May K."/>
            <person name="Meyer M."/>
            <person name="Ollivier B."/>
            <person name="Poulain J."/>
            <person name="Schoch C.L."/>
            <person name="Simon A."/>
            <person name="Spatafora J.W."/>
            <person name="Stachowiak A."/>
            <person name="Turgeon B.G."/>
            <person name="Tyler B.M."/>
            <person name="Vincent D."/>
            <person name="Weissenbach J."/>
            <person name="Amselem J."/>
            <person name="Quesneville H."/>
            <person name="Oliver R.P."/>
            <person name="Wincker P."/>
            <person name="Balesdent M.-H."/>
            <person name="Howlett B.J."/>
        </authorList>
    </citation>
    <scope>NUCLEOTIDE SEQUENCE [LARGE SCALE GENOMIC DNA]</scope>
    <source>
        <strain evidence="2">JN3 / isolate v23.1.3 / race Av1-4-5-6-7-8</strain>
    </source>
</reference>
<organism evidence="1 2">
    <name type="scientific">Leptosphaeria maculans (strain JN3 / isolate v23.1.3 / race Av1-4-5-6-7-8)</name>
    <name type="common">Blackleg fungus</name>
    <name type="synonym">Phoma lingam</name>
    <dbReference type="NCBI Taxonomy" id="985895"/>
    <lineage>
        <taxon>Eukaryota</taxon>
        <taxon>Fungi</taxon>
        <taxon>Dikarya</taxon>
        <taxon>Ascomycota</taxon>
        <taxon>Pezizomycotina</taxon>
        <taxon>Dothideomycetes</taxon>
        <taxon>Pleosporomycetidae</taxon>
        <taxon>Pleosporales</taxon>
        <taxon>Pleosporineae</taxon>
        <taxon>Leptosphaeriaceae</taxon>
        <taxon>Plenodomus</taxon>
        <taxon>Plenodomus lingam/Leptosphaeria maculans species complex</taxon>
    </lineage>
</organism>
<dbReference type="InParanoid" id="E5AFC3"/>
<proteinExistence type="predicted"/>
<evidence type="ECO:0000313" key="1">
    <source>
        <dbReference type="EMBL" id="CBY01912.1"/>
    </source>
</evidence>
<dbReference type="HOGENOM" id="CLU_3351264_0_0_1"/>
<sequence length="37" mass="4175">MTVGSALWVPEASSWLAGFHGKKLPMHDMVYCIVLLW</sequence>
<name>E5AFC3_LEPMJ</name>
<dbReference type="Proteomes" id="UP000002668">
    <property type="component" value="Genome"/>
</dbReference>
<gene>
    <name evidence="1" type="ORF">LEMA_uP006990.1</name>
</gene>
<dbReference type="VEuPathDB" id="FungiDB:LEMA_uP006990.1"/>
<protein>
    <submittedName>
        <fullName evidence="1">Predicted protein</fullName>
    </submittedName>
</protein>
<dbReference type="AlphaFoldDB" id="E5AFC3"/>